<dbReference type="Pfam" id="PF12146">
    <property type="entry name" value="Hydrolase_4"/>
    <property type="match status" value="1"/>
</dbReference>
<gene>
    <name evidence="2" type="ORF">OBE_11583</name>
</gene>
<comment type="caution">
    <text evidence="2">The sequence shown here is derived from an EMBL/GenBank/DDBJ whole genome shotgun (WGS) entry which is preliminary data.</text>
</comment>
<accession>K1SJ10</accession>
<dbReference type="EMBL" id="AJWZ01007983">
    <property type="protein sequence ID" value="EKC55399.1"/>
    <property type="molecule type" value="Genomic_DNA"/>
</dbReference>
<sequence length="201" mass="22066">MDFLTNEYSFKSASGLCDIYAQSASPADYGSVKGVVQITHGMAEHSNRYGRFAVELCKNGYAVFICDLLGHGNSVSDDSELGYFGENGIESLVDDMKQLNDIARREYPGLPIYLFGHSMGSFLARAYTAKYPDTIDGTIWCGTSGANPAAGLGAALARAIEKRSGDHHRSDFLNSLAFGKYNKRTENETQFDWLSKDKEEV</sequence>
<dbReference type="InterPro" id="IPR022742">
    <property type="entry name" value="Hydrolase_4"/>
</dbReference>
<evidence type="ECO:0000259" key="1">
    <source>
        <dbReference type="Pfam" id="PF12146"/>
    </source>
</evidence>
<feature type="non-terminal residue" evidence="2">
    <location>
        <position position="201"/>
    </location>
</feature>
<organism evidence="2">
    <name type="scientific">human gut metagenome</name>
    <dbReference type="NCBI Taxonomy" id="408170"/>
    <lineage>
        <taxon>unclassified sequences</taxon>
        <taxon>metagenomes</taxon>
        <taxon>organismal metagenomes</taxon>
    </lineage>
</organism>
<dbReference type="InterPro" id="IPR029058">
    <property type="entry name" value="AB_hydrolase_fold"/>
</dbReference>
<dbReference type="InterPro" id="IPR051044">
    <property type="entry name" value="MAG_DAG_Lipase"/>
</dbReference>
<keyword evidence="2" id="KW-0378">Hydrolase</keyword>
<dbReference type="Gene3D" id="3.40.50.1820">
    <property type="entry name" value="alpha/beta hydrolase"/>
    <property type="match status" value="1"/>
</dbReference>
<dbReference type="PANTHER" id="PTHR11614">
    <property type="entry name" value="PHOSPHOLIPASE-RELATED"/>
    <property type="match status" value="1"/>
</dbReference>
<dbReference type="AlphaFoldDB" id="K1SJ10"/>
<feature type="domain" description="Serine aminopeptidase S33" evidence="1">
    <location>
        <begin position="31"/>
        <end position="201"/>
    </location>
</feature>
<proteinExistence type="predicted"/>
<name>K1SJ10_9ZZZZ</name>
<evidence type="ECO:0000313" key="2">
    <source>
        <dbReference type="EMBL" id="EKC55399.1"/>
    </source>
</evidence>
<dbReference type="GO" id="GO:0016787">
    <property type="term" value="F:hydrolase activity"/>
    <property type="evidence" value="ECO:0007669"/>
    <property type="project" value="UniProtKB-KW"/>
</dbReference>
<reference evidence="2" key="1">
    <citation type="journal article" date="2013" name="Environ. Microbiol.">
        <title>Microbiota from the distal guts of lean and obese adolescents exhibit partial functional redundancy besides clear differences in community structure.</title>
        <authorList>
            <person name="Ferrer M."/>
            <person name="Ruiz A."/>
            <person name="Lanza F."/>
            <person name="Haange S.B."/>
            <person name="Oberbach A."/>
            <person name="Till H."/>
            <person name="Bargiela R."/>
            <person name="Campoy C."/>
            <person name="Segura M.T."/>
            <person name="Richter M."/>
            <person name="von Bergen M."/>
            <person name="Seifert J."/>
            <person name="Suarez A."/>
        </authorList>
    </citation>
    <scope>NUCLEOTIDE SEQUENCE</scope>
</reference>
<protein>
    <submittedName>
        <fullName evidence="2">Alpha/beta fold family hydrolase</fullName>
    </submittedName>
</protein>
<dbReference type="SUPFAM" id="SSF53474">
    <property type="entry name" value="alpha/beta-Hydrolases"/>
    <property type="match status" value="1"/>
</dbReference>